<sequence length="515" mass="58749">MSSGFGVGTQISELITVAIEVKQIYGLFFDQHNRADQQLLYLKSSLDFFCDRLQQYKSILDGSGQAGVALGDLDSCKDVVLQCKAFLDEYSAVVKERNRLHGKSIVQTILFTTERNNIQNLRNLLQECGLKLLLHAFLTMQQTASRTGSVPPLQTDPTASSQQDVPTEMFPLWTGIQQVQQQLLASTLEQPLIRLRNVTEALSSLKDIILTYGPRLGVSKNRLLDLFQADGAGSGGISVQSVSSWNSFPQGERTPLVVCNAIVVPGRGAEKPVPIPQPYRYGIEQNAFGRVIYWCNDDETVYWKHELPLHTYPFTNHPCYKRPLRVTFLERHDIYMPGYPKQNLMPEYIFKSEEESHLFQSLVRSRELLNVFDVEYISSSKGNLCSCQQLKIWRRSRTNTEPTISFFSDVDDDGGERPLHYEFESEDSRRERAGGRVRSSNWRLMCEKRRRVRTFLGGALRSIGGSNPYPESSQGSFRAVPLFRRSKDRVRHRRQNVSISLTPQWPPWSIGQWNI</sequence>
<evidence type="ECO:0000313" key="2">
    <source>
        <dbReference type="Proteomes" id="UP000800041"/>
    </source>
</evidence>
<reference evidence="1" key="1">
    <citation type="journal article" date="2020" name="Stud. Mycol.">
        <title>101 Dothideomycetes genomes: a test case for predicting lifestyles and emergence of pathogens.</title>
        <authorList>
            <person name="Haridas S."/>
            <person name="Albert R."/>
            <person name="Binder M."/>
            <person name="Bloem J."/>
            <person name="Labutti K."/>
            <person name="Salamov A."/>
            <person name="Andreopoulos B."/>
            <person name="Baker S."/>
            <person name="Barry K."/>
            <person name="Bills G."/>
            <person name="Bluhm B."/>
            <person name="Cannon C."/>
            <person name="Castanera R."/>
            <person name="Culley D."/>
            <person name="Daum C."/>
            <person name="Ezra D."/>
            <person name="Gonzalez J."/>
            <person name="Henrissat B."/>
            <person name="Kuo A."/>
            <person name="Liang C."/>
            <person name="Lipzen A."/>
            <person name="Lutzoni F."/>
            <person name="Magnuson J."/>
            <person name="Mondo S."/>
            <person name="Nolan M."/>
            <person name="Ohm R."/>
            <person name="Pangilinan J."/>
            <person name="Park H.-J."/>
            <person name="Ramirez L."/>
            <person name="Alfaro M."/>
            <person name="Sun H."/>
            <person name="Tritt A."/>
            <person name="Yoshinaga Y."/>
            <person name="Zwiers L.-H."/>
            <person name="Turgeon B."/>
            <person name="Goodwin S."/>
            <person name="Spatafora J."/>
            <person name="Crous P."/>
            <person name="Grigoriev I."/>
        </authorList>
    </citation>
    <scope>NUCLEOTIDE SEQUENCE</scope>
    <source>
        <strain evidence="1">CBS 113979</strain>
    </source>
</reference>
<protein>
    <submittedName>
        <fullName evidence="1">Uncharacterized protein</fullName>
    </submittedName>
</protein>
<dbReference type="Proteomes" id="UP000800041">
    <property type="component" value="Unassembled WGS sequence"/>
</dbReference>
<proteinExistence type="predicted"/>
<gene>
    <name evidence="1" type="ORF">K402DRAFT_11412</name>
</gene>
<dbReference type="AlphaFoldDB" id="A0A6G1H6T7"/>
<keyword evidence="2" id="KW-1185">Reference proteome</keyword>
<organism evidence="1 2">
    <name type="scientific">Aulographum hederae CBS 113979</name>
    <dbReference type="NCBI Taxonomy" id="1176131"/>
    <lineage>
        <taxon>Eukaryota</taxon>
        <taxon>Fungi</taxon>
        <taxon>Dikarya</taxon>
        <taxon>Ascomycota</taxon>
        <taxon>Pezizomycotina</taxon>
        <taxon>Dothideomycetes</taxon>
        <taxon>Pleosporomycetidae</taxon>
        <taxon>Aulographales</taxon>
        <taxon>Aulographaceae</taxon>
    </lineage>
</organism>
<dbReference type="EMBL" id="ML977146">
    <property type="protein sequence ID" value="KAF1988936.1"/>
    <property type="molecule type" value="Genomic_DNA"/>
</dbReference>
<accession>A0A6G1H6T7</accession>
<name>A0A6G1H6T7_9PEZI</name>
<dbReference type="OrthoDB" id="3437161at2759"/>
<evidence type="ECO:0000313" key="1">
    <source>
        <dbReference type="EMBL" id="KAF1988936.1"/>
    </source>
</evidence>